<evidence type="ECO:0000256" key="3">
    <source>
        <dbReference type="ARBA" id="ARBA00023172"/>
    </source>
</evidence>
<keyword evidence="3" id="KW-0233">DNA recombination</keyword>
<gene>
    <name evidence="5" type="ORF">FA584_02855</name>
</gene>
<dbReference type="AlphaFoldDB" id="A0AA92FFA0"/>
<dbReference type="PANTHER" id="PTHR30349">
    <property type="entry name" value="PHAGE INTEGRASE-RELATED"/>
    <property type="match status" value="1"/>
</dbReference>
<organism evidence="5 6">
    <name type="scientific">Sulfurospirillum diekertiae</name>
    <dbReference type="NCBI Taxonomy" id="1854492"/>
    <lineage>
        <taxon>Bacteria</taxon>
        <taxon>Pseudomonadati</taxon>
        <taxon>Campylobacterota</taxon>
        <taxon>Epsilonproteobacteria</taxon>
        <taxon>Campylobacterales</taxon>
        <taxon>Sulfurospirillaceae</taxon>
        <taxon>Sulfurospirillum</taxon>
    </lineage>
</organism>
<proteinExistence type="inferred from homology"/>
<protein>
    <recommendedName>
        <fullName evidence="4">Tyr recombinase domain-containing protein</fullName>
    </recommendedName>
</protein>
<reference evidence="5 6" key="1">
    <citation type="journal article" date="2017" name="Environ. Sci. Technol.">
        <title>Organohalide Respiration with Chlorinated Ethenes under Low pH Conditions.</title>
        <authorList>
            <person name="Yang Y."/>
            <person name="Capiro N.L."/>
            <person name="Marcet T.F."/>
            <person name="Yan J."/>
            <person name="Pennell K.D."/>
            <person name="Loffler F.E."/>
        </authorList>
    </citation>
    <scope>NUCLEOTIDE SEQUENCE [LARGE SCALE GENOMIC DNA]</scope>
    <source>
        <strain evidence="5 6">ACSDCE</strain>
    </source>
</reference>
<evidence type="ECO:0000256" key="2">
    <source>
        <dbReference type="ARBA" id="ARBA00023125"/>
    </source>
</evidence>
<accession>A0AA92FFA0</accession>
<feature type="domain" description="Tyr recombinase" evidence="4">
    <location>
        <begin position="233"/>
        <end position="396"/>
    </location>
</feature>
<dbReference type="InterPro" id="IPR011010">
    <property type="entry name" value="DNA_brk_join_enz"/>
</dbReference>
<dbReference type="InterPro" id="IPR002104">
    <property type="entry name" value="Integrase_catalytic"/>
</dbReference>
<dbReference type="InterPro" id="IPR050090">
    <property type="entry name" value="Tyrosine_recombinase_XerCD"/>
</dbReference>
<dbReference type="PANTHER" id="PTHR30349:SF41">
    <property type="entry name" value="INTEGRASE_RECOMBINASE PROTEIN MJ0367-RELATED"/>
    <property type="match status" value="1"/>
</dbReference>
<dbReference type="EMBL" id="CP039734">
    <property type="protein sequence ID" value="QIR75212.1"/>
    <property type="molecule type" value="Genomic_DNA"/>
</dbReference>
<evidence type="ECO:0000256" key="1">
    <source>
        <dbReference type="ARBA" id="ARBA00008857"/>
    </source>
</evidence>
<dbReference type="SUPFAM" id="SSF56349">
    <property type="entry name" value="DNA breaking-rejoining enzymes"/>
    <property type="match status" value="1"/>
</dbReference>
<dbReference type="InterPro" id="IPR013762">
    <property type="entry name" value="Integrase-like_cat_sf"/>
</dbReference>
<name>A0AA92FFA0_9BACT</name>
<dbReference type="Gene3D" id="1.10.150.130">
    <property type="match status" value="1"/>
</dbReference>
<evidence type="ECO:0000259" key="4">
    <source>
        <dbReference type="PROSITE" id="PS51898"/>
    </source>
</evidence>
<dbReference type="GO" id="GO:0003677">
    <property type="term" value="F:DNA binding"/>
    <property type="evidence" value="ECO:0007669"/>
    <property type="project" value="UniProtKB-KW"/>
</dbReference>
<dbReference type="Pfam" id="PF20172">
    <property type="entry name" value="DUF6538"/>
    <property type="match status" value="1"/>
</dbReference>
<dbReference type="InterPro" id="IPR046668">
    <property type="entry name" value="DUF6538"/>
</dbReference>
<dbReference type="GO" id="GO:0006310">
    <property type="term" value="P:DNA recombination"/>
    <property type="evidence" value="ECO:0007669"/>
    <property type="project" value="UniProtKB-KW"/>
</dbReference>
<keyword evidence="2" id="KW-0238">DNA-binding</keyword>
<dbReference type="InterPro" id="IPR010998">
    <property type="entry name" value="Integrase_recombinase_N"/>
</dbReference>
<evidence type="ECO:0000313" key="5">
    <source>
        <dbReference type="EMBL" id="QIR75212.1"/>
    </source>
</evidence>
<dbReference type="GO" id="GO:0015074">
    <property type="term" value="P:DNA integration"/>
    <property type="evidence" value="ECO:0007669"/>
    <property type="project" value="InterPro"/>
</dbReference>
<dbReference type="Proteomes" id="UP000502831">
    <property type="component" value="Chromosome"/>
</dbReference>
<sequence length="402" mass="46650">MQYLSKNKHDIYQVRIRVANRLLPYFNRHEIIKSLGTKKYQEAKQVAFSFISPYQSIDLITRTTLLTDYQIQELVETYMRDVLKISTSTKDLMSQPNSSAKMSNEKAIDLFLKNYKPTTSKVQYNEVSSFMLNIFSHIVPKRMPVENMNLEGILNLREVLTKLPKRNIQKYRDMSVKELMKITPLAEEAISTTTLNKYIKWTRKFYTFCTENDFMRKNPTTTLGTVTSNDAITERLPLTAQEIKQLFELSKDELVFHNGIKALAYSGMRLSELAKAKINKIEGLDCFDLSSKTLRLKTKASYRIIPIHHSINIDLLSQLPDLENFSKRVNTLIREHITTDTKKVLYSLRHTLATELKFKRVDSLVISEILGHAHSGMTMGRYASRYPLKILKKAIDKLNFEK</sequence>
<evidence type="ECO:0000313" key="6">
    <source>
        <dbReference type="Proteomes" id="UP000502831"/>
    </source>
</evidence>
<dbReference type="RefSeq" id="WP_167749288.1">
    <property type="nucleotide sequence ID" value="NZ_CP039734.2"/>
</dbReference>
<dbReference type="Gene3D" id="1.10.443.10">
    <property type="entry name" value="Intergrase catalytic core"/>
    <property type="match status" value="1"/>
</dbReference>
<comment type="similarity">
    <text evidence="1">Belongs to the 'phage' integrase family.</text>
</comment>
<dbReference type="PROSITE" id="PS51898">
    <property type="entry name" value="TYR_RECOMBINASE"/>
    <property type="match status" value="1"/>
</dbReference>